<evidence type="ECO:0000256" key="2">
    <source>
        <dbReference type="SAM" id="SignalP"/>
    </source>
</evidence>
<feature type="chain" id="PRO_5026273758" description="Lipoprotein" evidence="2">
    <location>
        <begin position="21"/>
        <end position="169"/>
    </location>
</feature>
<evidence type="ECO:0000256" key="1">
    <source>
        <dbReference type="SAM" id="MobiDB-lite"/>
    </source>
</evidence>
<feature type="region of interest" description="Disordered" evidence="1">
    <location>
        <begin position="117"/>
        <end position="169"/>
    </location>
</feature>
<keyword evidence="4" id="KW-1185">Reference proteome</keyword>
<proteinExistence type="predicted"/>
<gene>
    <name evidence="3" type="ORF">G8759_31420</name>
</gene>
<feature type="compositionally biased region" description="Basic residues" evidence="1">
    <location>
        <begin position="118"/>
        <end position="128"/>
    </location>
</feature>
<sequence length="169" mass="19116">MKHLSLFLLSLFLLTGCAKTQYYYLADTSTDLYQMANEQSLIMASVIPTDTLMSWEKLKRADGHFVRVRHQAGSGWVRSLGYQYLYSVRIRSSLFGGGSSTYTTSYSGLRPLDMSKPVHVRAHTRTTKSGKTVYVREHTRSRPGSSSYRSSSKSYRSSGSSRSSYRGRH</sequence>
<evidence type="ECO:0000313" key="3">
    <source>
        <dbReference type="EMBL" id="QIP16835.1"/>
    </source>
</evidence>
<dbReference type="AlphaFoldDB" id="A0A6G9AX10"/>
<organism evidence="3 4">
    <name type="scientific">Spirosoma aureum</name>
    <dbReference type="NCBI Taxonomy" id="2692134"/>
    <lineage>
        <taxon>Bacteria</taxon>
        <taxon>Pseudomonadati</taxon>
        <taxon>Bacteroidota</taxon>
        <taxon>Cytophagia</taxon>
        <taxon>Cytophagales</taxon>
        <taxon>Cytophagaceae</taxon>
        <taxon>Spirosoma</taxon>
    </lineage>
</organism>
<dbReference type="PROSITE" id="PS51257">
    <property type="entry name" value="PROKAR_LIPOPROTEIN"/>
    <property type="match status" value="1"/>
</dbReference>
<feature type="signal peptide" evidence="2">
    <location>
        <begin position="1"/>
        <end position="20"/>
    </location>
</feature>
<evidence type="ECO:0000313" key="4">
    <source>
        <dbReference type="Proteomes" id="UP000501802"/>
    </source>
</evidence>
<protein>
    <recommendedName>
        <fullName evidence="5">Lipoprotein</fullName>
    </recommendedName>
</protein>
<reference evidence="3 4" key="1">
    <citation type="submission" date="2020-03" db="EMBL/GenBank/DDBJ databases">
        <authorList>
            <person name="Kim M.K."/>
        </authorList>
    </citation>
    <scope>NUCLEOTIDE SEQUENCE [LARGE SCALE GENOMIC DNA]</scope>
    <source>
        <strain evidence="3 4">BT328</strain>
    </source>
</reference>
<evidence type="ECO:0008006" key="5">
    <source>
        <dbReference type="Google" id="ProtNLM"/>
    </source>
</evidence>
<dbReference type="RefSeq" id="WP_167217109.1">
    <property type="nucleotide sequence ID" value="NZ_CP050063.1"/>
</dbReference>
<feature type="compositionally biased region" description="Low complexity" evidence="1">
    <location>
        <begin position="142"/>
        <end position="169"/>
    </location>
</feature>
<dbReference type="Proteomes" id="UP000501802">
    <property type="component" value="Chromosome"/>
</dbReference>
<accession>A0A6G9AX10</accession>
<dbReference type="EMBL" id="CP050063">
    <property type="protein sequence ID" value="QIP16835.1"/>
    <property type="molecule type" value="Genomic_DNA"/>
</dbReference>
<name>A0A6G9AX10_9BACT</name>
<dbReference type="KEGG" id="spib:G8759_31420"/>
<keyword evidence="2" id="KW-0732">Signal</keyword>